<dbReference type="InterPro" id="IPR005475">
    <property type="entry name" value="Transketolase-like_Pyr-bd"/>
</dbReference>
<dbReference type="CDD" id="cd07033">
    <property type="entry name" value="TPP_PYR_DXS_TK_like"/>
    <property type="match status" value="1"/>
</dbReference>
<dbReference type="RefSeq" id="WP_186503023.1">
    <property type="nucleotide sequence ID" value="NZ_JACOGK010000015.1"/>
</dbReference>
<keyword evidence="2" id="KW-0808">Transferase</keyword>
<dbReference type="Pfam" id="PF02780">
    <property type="entry name" value="Transketolase_C"/>
    <property type="match status" value="1"/>
</dbReference>
<evidence type="ECO:0000256" key="2">
    <source>
        <dbReference type="ARBA" id="ARBA00022679"/>
    </source>
</evidence>
<gene>
    <name evidence="5" type="ORF">H8J70_06370</name>
</gene>
<reference evidence="5 6" key="1">
    <citation type="submission" date="2020-08" db="EMBL/GenBank/DDBJ databases">
        <authorList>
            <person name="Liu C."/>
            <person name="Sun Q."/>
        </authorList>
    </citation>
    <scope>NUCLEOTIDE SEQUENCE [LARGE SCALE GENOMIC DNA]</scope>
    <source>
        <strain evidence="5 6">NSJ-59</strain>
    </source>
</reference>
<keyword evidence="3" id="KW-0786">Thiamine pyrophosphate</keyword>
<comment type="caution">
    <text evidence="5">The sequence shown here is derived from an EMBL/GenBank/DDBJ whole genome shotgun (WGS) entry which is preliminary data.</text>
</comment>
<dbReference type="EMBL" id="JACOGK010000015">
    <property type="protein sequence ID" value="MBC3536870.1"/>
    <property type="molecule type" value="Genomic_DNA"/>
</dbReference>
<dbReference type="InterPro" id="IPR020826">
    <property type="entry name" value="Transketolase_BS"/>
</dbReference>
<feature type="domain" description="Transketolase-like pyrimidine-binding" evidence="4">
    <location>
        <begin position="3"/>
        <end position="167"/>
    </location>
</feature>
<evidence type="ECO:0000259" key="4">
    <source>
        <dbReference type="SMART" id="SM00861"/>
    </source>
</evidence>
<dbReference type="SUPFAM" id="SSF52518">
    <property type="entry name" value="Thiamin diphosphate-binding fold (THDP-binding)"/>
    <property type="match status" value="1"/>
</dbReference>
<dbReference type="InterPro" id="IPR029061">
    <property type="entry name" value="THDP-binding"/>
</dbReference>
<dbReference type="InterPro" id="IPR051157">
    <property type="entry name" value="PDH/Transketolase"/>
</dbReference>
<sequence>MAQSTRDAYGHVLETEIYKNPDVVVVDADIASSTRAEKFKNKAPERFFNVGISEQDLLGTAAGLAAVGKIPLAGSYALFTERGFEITRNSICLPNLNVKIIVSHGGLTIGSDGATHQAVEDLAIMRSLPNLTVINPSDAWETEEAVKAAIAHKGPVYIRLGKDAVPDIHESGSTYHWNKGEILRDGSDVALIGTGRMTAEALAAADTLAQEGIQAMVINMPTLKPIDADLIEKAARQTGCIVTAEEASVIGGLGSAVAETLVRRYPVRQEFVGIQDTFGESGSSADLLKKYGLTAADIVAAAHKARET</sequence>
<dbReference type="Pfam" id="PF02779">
    <property type="entry name" value="Transket_pyr"/>
    <property type="match status" value="1"/>
</dbReference>
<accession>A0ABR6VHZ3</accession>
<dbReference type="InterPro" id="IPR009014">
    <property type="entry name" value="Transketo_C/PFOR_II"/>
</dbReference>
<evidence type="ECO:0000256" key="3">
    <source>
        <dbReference type="ARBA" id="ARBA00023052"/>
    </source>
</evidence>
<evidence type="ECO:0000313" key="5">
    <source>
        <dbReference type="EMBL" id="MBC3536870.1"/>
    </source>
</evidence>
<dbReference type="SMART" id="SM00861">
    <property type="entry name" value="Transket_pyr"/>
    <property type="match status" value="1"/>
</dbReference>
<keyword evidence="6" id="KW-1185">Reference proteome</keyword>
<dbReference type="PANTHER" id="PTHR43825:SF1">
    <property type="entry name" value="TRANSKETOLASE-LIKE PYRIMIDINE-BINDING DOMAIN-CONTAINING PROTEIN"/>
    <property type="match status" value="1"/>
</dbReference>
<organism evidence="5 6">
    <name type="scientific">Megasphaera hominis</name>
    <dbReference type="NCBI Taxonomy" id="159836"/>
    <lineage>
        <taxon>Bacteria</taxon>
        <taxon>Bacillati</taxon>
        <taxon>Bacillota</taxon>
        <taxon>Negativicutes</taxon>
        <taxon>Veillonellales</taxon>
        <taxon>Veillonellaceae</taxon>
        <taxon>Megasphaera</taxon>
    </lineage>
</organism>
<evidence type="ECO:0000313" key="6">
    <source>
        <dbReference type="Proteomes" id="UP000606870"/>
    </source>
</evidence>
<proteinExistence type="predicted"/>
<dbReference type="Gene3D" id="3.40.50.970">
    <property type="match status" value="1"/>
</dbReference>
<name>A0ABR6VHZ3_9FIRM</name>
<dbReference type="InterPro" id="IPR033248">
    <property type="entry name" value="Transketolase_C"/>
</dbReference>
<dbReference type="SUPFAM" id="SSF52922">
    <property type="entry name" value="TK C-terminal domain-like"/>
    <property type="match status" value="1"/>
</dbReference>
<dbReference type="Proteomes" id="UP000606870">
    <property type="component" value="Unassembled WGS sequence"/>
</dbReference>
<protein>
    <submittedName>
        <fullName evidence="5">Transketolase family protein</fullName>
    </submittedName>
</protein>
<dbReference type="PANTHER" id="PTHR43825">
    <property type="entry name" value="PYRUVATE DEHYDROGENASE E1 COMPONENT"/>
    <property type="match status" value="1"/>
</dbReference>
<comment type="cofactor">
    <cofactor evidence="1">
        <name>thiamine diphosphate</name>
        <dbReference type="ChEBI" id="CHEBI:58937"/>
    </cofactor>
</comment>
<evidence type="ECO:0000256" key="1">
    <source>
        <dbReference type="ARBA" id="ARBA00001964"/>
    </source>
</evidence>
<dbReference type="PROSITE" id="PS00802">
    <property type="entry name" value="TRANSKETOLASE_2"/>
    <property type="match status" value="1"/>
</dbReference>
<dbReference type="Gene3D" id="3.40.50.920">
    <property type="match status" value="1"/>
</dbReference>